<organism evidence="1 2">
    <name type="scientific">phage Lak_Megaphage_RVC_JS4_GC31</name>
    <dbReference type="NCBI Taxonomy" id="3109228"/>
    <lineage>
        <taxon>Viruses</taxon>
        <taxon>Duplodnaviria</taxon>
        <taxon>Heunggongvirae</taxon>
        <taxon>Uroviricota</taxon>
        <taxon>Caudoviricetes</taxon>
        <taxon>Caudoviricetes code 15 clade</taxon>
    </lineage>
</organism>
<protein>
    <submittedName>
        <fullName evidence="1">Uncharacterized protein</fullName>
    </submittedName>
</protein>
<accession>A0ABZ0Z1J5</accession>
<sequence length="119" mass="14100">MRIFNLFRKKKTELEIEEELEKEIISENIKDKKYNSMVIRYKLEVDQEIPSIVKICDFHGNILPSENSIIWAPDENNTKLIPYKVVRYDFIEDPETDASLFTYIVVVPAKINEITNIDY</sequence>
<evidence type="ECO:0000313" key="1">
    <source>
        <dbReference type="EMBL" id="WQJ53018.1"/>
    </source>
</evidence>
<dbReference type="EMBL" id="OR769222">
    <property type="protein sequence ID" value="WQJ53018.1"/>
    <property type="molecule type" value="Genomic_DNA"/>
</dbReference>
<evidence type="ECO:0000313" key="2">
    <source>
        <dbReference type="Proteomes" id="UP001349343"/>
    </source>
</evidence>
<proteinExistence type="predicted"/>
<keyword evidence="2" id="KW-1185">Reference proteome</keyword>
<dbReference type="Proteomes" id="UP001349343">
    <property type="component" value="Segment"/>
</dbReference>
<name>A0ABZ0Z1J5_9CAUD</name>
<reference evidence="1 2" key="1">
    <citation type="submission" date="2023-11" db="EMBL/GenBank/DDBJ databases">
        <authorList>
            <person name="Cook R."/>
            <person name="Crisci M."/>
            <person name="Pye H."/>
            <person name="Adriaenssens E."/>
            <person name="Santini J."/>
        </authorList>
    </citation>
    <scope>NUCLEOTIDE SEQUENCE [LARGE SCALE GENOMIC DNA]</scope>
    <source>
        <strain evidence="1">Lak_Megaphage_RVC_JS4_GC31</strain>
    </source>
</reference>